<evidence type="ECO:0000259" key="1">
    <source>
        <dbReference type="Pfam" id="PF24897"/>
    </source>
</evidence>
<proteinExistence type="predicted"/>
<protein>
    <submittedName>
        <fullName evidence="2">ATP-binding protein</fullName>
    </submittedName>
</protein>
<keyword evidence="3" id="KW-1185">Reference proteome</keyword>
<feature type="domain" description="DUF7744" evidence="1">
    <location>
        <begin position="976"/>
        <end position="1075"/>
    </location>
</feature>
<name>A0A850TGG0_9BACT</name>
<dbReference type="Pfam" id="PF04465">
    <property type="entry name" value="DUF499"/>
    <property type="match status" value="1"/>
</dbReference>
<dbReference type="AlphaFoldDB" id="A0A850TGG0"/>
<gene>
    <name evidence="2" type="ORF">HXW94_16660</name>
</gene>
<dbReference type="EMBL" id="JACADJ010000089">
    <property type="protein sequence ID" value="NWH06596.1"/>
    <property type="molecule type" value="Genomic_DNA"/>
</dbReference>
<keyword evidence="2" id="KW-0067">ATP-binding</keyword>
<organism evidence="2 3">
    <name type="scientific">Desulfobacter latus</name>
    <dbReference type="NCBI Taxonomy" id="2292"/>
    <lineage>
        <taxon>Bacteria</taxon>
        <taxon>Pseudomonadati</taxon>
        <taxon>Thermodesulfobacteriota</taxon>
        <taxon>Desulfobacteria</taxon>
        <taxon>Desulfobacterales</taxon>
        <taxon>Desulfobacteraceae</taxon>
        <taxon>Desulfobacter</taxon>
    </lineage>
</organism>
<dbReference type="Pfam" id="PF24897">
    <property type="entry name" value="DUF7744"/>
    <property type="match status" value="1"/>
</dbReference>
<evidence type="ECO:0000313" key="3">
    <source>
        <dbReference type="Proteomes" id="UP000553343"/>
    </source>
</evidence>
<keyword evidence="2" id="KW-0547">Nucleotide-binding</keyword>
<evidence type="ECO:0000313" key="2">
    <source>
        <dbReference type="EMBL" id="NWH06596.1"/>
    </source>
</evidence>
<dbReference type="Proteomes" id="UP000553343">
    <property type="component" value="Unassembled WGS sequence"/>
</dbReference>
<dbReference type="GO" id="GO:0005524">
    <property type="term" value="F:ATP binding"/>
    <property type="evidence" value="ECO:0007669"/>
    <property type="project" value="UniProtKB-KW"/>
</dbReference>
<comment type="caution">
    <text evidence="2">The sequence shown here is derived from an EMBL/GenBank/DDBJ whole genome shotgun (WGS) entry which is preliminary data.</text>
</comment>
<sequence>MLSILNTCTPRHDILDGTFNPEIFTASISEVLRFYQNQGTDMHPMYTDAEQFFSEATYPTDGLKMVLQEVFARLAGNNTVPAFHRLETAFGGGKTHTLIACTHIGYQGMELASVVSNLLPTSDLPEKGSVAVVGIAGDELPVHKIKGDAITPYTLWGEIAFQIGGESLYKDVEDEAKSFAAPGRNYFDTVLGKKKVLIMLDELAQYAARLTAANPEGGEQLAAFLMSLSGYARSNANISILLTLASATDAFASQTEQLAGLLAKVTGQKVSKDDALGIGQRAIGSISSVVSRNDAPVVPVQSAEISRVLAKRLFSKIDDAAATQTASNYADLYQKNMSLLPDNATRADFKDLMAAHYPFHPTLIDFLNNKLAVSENFQGTRGVLRVLSLAVRGIWNRKIDIPMIHTCHIDLRDARTVTEIIGRTGSGDLLPVLNADIGGADTDQIQGSSSNAQLADQKNPHPDGWPMYEFTWKTIFLNSLTGREQGLQSNIFGLTEQEAMFNVAFPGLTPSQINEALKEISQSAFYLRYNQGRYYASLDPSVNIALAKIRRTLGIDELNDVLDATARKLVKKDIKTFKIVHDVAVSEHIPDNTGKPVLALVSLGASNLDIDECVTYAGPNIPRKEQNLVFLLVPKTVSIKSNHHKQGDLFIATETQAQKELTRLRELARTVVAMRKLNANPQNQGINPNKLDKDDFQKRFHEREQALLTSVSECYQYLWYPSASGQIACKEIKTGGGEGGESILEQIGKTLRSEGEIVTADHTTQTDLSNLSTLFFGPKDVVSIQEIRNNFCQLRKWPILESADLLDSIIRSGADKGIWYVYKMGDSERTTPSEFYGRDAKEMSLNINLADGYSLVTIKGANQRGWTDKGGLEPQKVKEYVKQIADEKQIAQFREIVDDFKAKHGDIQNGTIEKAITEVIQDGRFMASKDEVKDDEIPELISGTTAMLYQPDPKDTIVTKAKASEKGWIQKKDHGINLSGQECTETVFPLMRRLGSIYERGGLSDIDALDMTGLVLPNGGKLRVELIDATPATLKDLSEFFETLAGLVEKDDGTEFYLDINDPKDGCKFVNKLQQDKNE</sequence>
<reference evidence="2 3" key="1">
    <citation type="submission" date="2020-06" db="EMBL/GenBank/DDBJ databases">
        <title>High-quality draft genome of sulfate reducer Desulfobacter latus type strain AcrS2 isolated from marine sediment.</title>
        <authorList>
            <person name="Hoppe M."/>
            <person name="Larsen C.K."/>
            <person name="Marshall I.P.G."/>
            <person name="Schramm A."/>
            <person name="Marietou A.G."/>
        </authorList>
    </citation>
    <scope>NUCLEOTIDE SEQUENCE [LARGE SCALE GENOMIC DNA]</scope>
    <source>
        <strain evidence="2 3">AcRS2</strain>
    </source>
</reference>
<dbReference type="InterPro" id="IPR056646">
    <property type="entry name" value="DUF7744"/>
</dbReference>
<dbReference type="RefSeq" id="WP_178368050.1">
    <property type="nucleotide sequence ID" value="NZ_JACADJ010000089.1"/>
</dbReference>
<dbReference type="InterPro" id="IPR007555">
    <property type="entry name" value="DUF499"/>
</dbReference>
<accession>A0A850TGG0</accession>